<sequence>DGLTEGAVVFFRPLLFSGDGEHDGCNFTFGRICGAQMILITRGMEIIKSTAKYLKMEQFLKVHDTNHPMDVNLSTSNYVNDTKHCRWTLSTMKDLSPFV</sequence>
<keyword evidence="2" id="KW-1185">Reference proteome</keyword>
<comment type="caution">
    <text evidence="1">The sequence shown here is derived from an EMBL/GenBank/DDBJ whole genome shotgun (WGS) entry which is preliminary data.</text>
</comment>
<dbReference type="Proteomes" id="UP001054945">
    <property type="component" value="Unassembled WGS sequence"/>
</dbReference>
<protein>
    <submittedName>
        <fullName evidence="1">Uncharacterized protein</fullName>
    </submittedName>
</protein>
<name>A0AAV4YAR2_CAEEX</name>
<reference evidence="1 2" key="1">
    <citation type="submission" date="2021-06" db="EMBL/GenBank/DDBJ databases">
        <title>Caerostris extrusa draft genome.</title>
        <authorList>
            <person name="Kono N."/>
            <person name="Arakawa K."/>
        </authorList>
    </citation>
    <scope>NUCLEOTIDE SEQUENCE [LARGE SCALE GENOMIC DNA]</scope>
</reference>
<dbReference type="EMBL" id="BPLR01001587">
    <property type="protein sequence ID" value="GIZ03310.1"/>
    <property type="molecule type" value="Genomic_DNA"/>
</dbReference>
<gene>
    <name evidence="1" type="ORF">CEXT_276761</name>
</gene>
<evidence type="ECO:0000313" key="2">
    <source>
        <dbReference type="Proteomes" id="UP001054945"/>
    </source>
</evidence>
<proteinExistence type="predicted"/>
<dbReference type="AlphaFoldDB" id="A0AAV4YAR2"/>
<evidence type="ECO:0000313" key="1">
    <source>
        <dbReference type="EMBL" id="GIZ03310.1"/>
    </source>
</evidence>
<accession>A0AAV4YAR2</accession>
<feature type="non-terminal residue" evidence="1">
    <location>
        <position position="1"/>
    </location>
</feature>
<organism evidence="1 2">
    <name type="scientific">Caerostris extrusa</name>
    <name type="common">Bark spider</name>
    <name type="synonym">Caerostris bankana</name>
    <dbReference type="NCBI Taxonomy" id="172846"/>
    <lineage>
        <taxon>Eukaryota</taxon>
        <taxon>Metazoa</taxon>
        <taxon>Ecdysozoa</taxon>
        <taxon>Arthropoda</taxon>
        <taxon>Chelicerata</taxon>
        <taxon>Arachnida</taxon>
        <taxon>Araneae</taxon>
        <taxon>Araneomorphae</taxon>
        <taxon>Entelegynae</taxon>
        <taxon>Araneoidea</taxon>
        <taxon>Araneidae</taxon>
        <taxon>Caerostris</taxon>
    </lineage>
</organism>